<evidence type="ECO:0000256" key="3">
    <source>
        <dbReference type="ARBA" id="ARBA00012663"/>
    </source>
</evidence>
<dbReference type="GO" id="GO:0004563">
    <property type="term" value="F:beta-N-acetylhexosaminidase activity"/>
    <property type="evidence" value="ECO:0007669"/>
    <property type="project" value="UniProtKB-EC"/>
</dbReference>
<comment type="catalytic activity">
    <reaction evidence="1">
        <text>Hydrolysis of terminal non-reducing N-acetyl-D-hexosamine residues in N-acetyl-beta-D-hexosaminides.</text>
        <dbReference type="EC" id="3.2.1.52"/>
    </reaction>
</comment>
<dbReference type="InterPro" id="IPR017853">
    <property type="entry name" value="GH"/>
</dbReference>
<evidence type="ECO:0000256" key="5">
    <source>
        <dbReference type="PIRSR" id="PIRSR625705-1"/>
    </source>
</evidence>
<protein>
    <recommendedName>
        <fullName evidence="3">beta-N-acetylhexosaminidase</fullName>
        <ecNumber evidence="3">3.2.1.52</ecNumber>
    </recommendedName>
</protein>
<dbReference type="SUPFAM" id="SSF51445">
    <property type="entry name" value="(Trans)glycosidases"/>
    <property type="match status" value="1"/>
</dbReference>
<comment type="similarity">
    <text evidence="2">Belongs to the glycosyl hydrolase 20 family.</text>
</comment>
<dbReference type="PANTHER" id="PTHR22600">
    <property type="entry name" value="BETA-HEXOSAMINIDASE"/>
    <property type="match status" value="1"/>
</dbReference>
<dbReference type="GO" id="GO:0005764">
    <property type="term" value="C:lysosome"/>
    <property type="evidence" value="ECO:0007669"/>
    <property type="project" value="TreeGrafter"/>
</dbReference>
<dbReference type="InterPro" id="IPR025705">
    <property type="entry name" value="Beta_hexosaminidase_sua/sub"/>
</dbReference>
<reference evidence="8" key="2">
    <citation type="submission" date="2017-02" db="UniProtKB">
        <authorList>
            <consortium name="WormBaseParasite"/>
        </authorList>
    </citation>
    <scope>IDENTIFICATION</scope>
</reference>
<dbReference type="GO" id="GO:0005975">
    <property type="term" value="P:carbohydrate metabolic process"/>
    <property type="evidence" value="ECO:0007669"/>
    <property type="project" value="InterPro"/>
</dbReference>
<keyword evidence="4" id="KW-0378">Hydrolase</keyword>
<evidence type="ECO:0000256" key="2">
    <source>
        <dbReference type="ARBA" id="ARBA00006285"/>
    </source>
</evidence>
<proteinExistence type="inferred from homology"/>
<dbReference type="InterPro" id="IPR015883">
    <property type="entry name" value="Glyco_hydro_20_cat"/>
</dbReference>
<evidence type="ECO:0000259" key="6">
    <source>
        <dbReference type="Pfam" id="PF00728"/>
    </source>
</evidence>
<evidence type="ECO:0000313" key="8">
    <source>
        <dbReference type="WBParaSite" id="ACAC_0000564701-mRNA-1"/>
    </source>
</evidence>
<evidence type="ECO:0000256" key="1">
    <source>
        <dbReference type="ARBA" id="ARBA00001231"/>
    </source>
</evidence>
<evidence type="ECO:0000313" key="7">
    <source>
        <dbReference type="Proteomes" id="UP000035642"/>
    </source>
</evidence>
<sequence length="297" mass="34415">LIRDIMAMNKMNVLHWHLVDSESFPYVSTTFPQLSQVGAYSSRHVYTPKTIRDILQYARIRGIRVIPEFDLPGHTGSWKGQPELLTECFDASKKPTYQNLVDPSKEENFEFLTKFFSEVVNAFPDDFLHLGGDEVADYITECWKVLNVKIQDFMKRKSFGNNTTLLENYFFDRVAEIIKNLPSKRRMVFWQEVFDNNKPNGSIIQVWKGNTHEEILREVKAVTAKGFNVIVSACWYLNYIKYGADWKDETAGSSPSNSRSLFKRLSSIFSQHLTLLLKSTDGKELETNEQQRKEMAI</sequence>
<dbReference type="Proteomes" id="UP000035642">
    <property type="component" value="Unassembled WGS sequence"/>
</dbReference>
<dbReference type="Pfam" id="PF00728">
    <property type="entry name" value="Glyco_hydro_20"/>
    <property type="match status" value="1"/>
</dbReference>
<feature type="domain" description="Glycoside hydrolase family 20 catalytic" evidence="6">
    <location>
        <begin position="4"/>
        <end position="251"/>
    </location>
</feature>
<dbReference type="Gene3D" id="3.20.20.80">
    <property type="entry name" value="Glycosidases"/>
    <property type="match status" value="1"/>
</dbReference>
<feature type="active site" description="Proton donor" evidence="5">
    <location>
        <position position="134"/>
    </location>
</feature>
<dbReference type="WBParaSite" id="ACAC_0000564701-mRNA-1">
    <property type="protein sequence ID" value="ACAC_0000564701-mRNA-1"/>
    <property type="gene ID" value="ACAC_0000564701"/>
</dbReference>
<accession>A0A0K0D6F2</accession>
<organism evidence="7 8">
    <name type="scientific">Angiostrongylus cantonensis</name>
    <name type="common">Rat lungworm</name>
    <dbReference type="NCBI Taxonomy" id="6313"/>
    <lineage>
        <taxon>Eukaryota</taxon>
        <taxon>Metazoa</taxon>
        <taxon>Ecdysozoa</taxon>
        <taxon>Nematoda</taxon>
        <taxon>Chromadorea</taxon>
        <taxon>Rhabditida</taxon>
        <taxon>Rhabditina</taxon>
        <taxon>Rhabditomorpha</taxon>
        <taxon>Strongyloidea</taxon>
        <taxon>Metastrongylidae</taxon>
        <taxon>Angiostrongylus</taxon>
    </lineage>
</organism>
<dbReference type="GO" id="GO:0016020">
    <property type="term" value="C:membrane"/>
    <property type="evidence" value="ECO:0007669"/>
    <property type="project" value="TreeGrafter"/>
</dbReference>
<dbReference type="AlphaFoldDB" id="A0A0K0D6F2"/>
<dbReference type="GO" id="GO:0030203">
    <property type="term" value="P:glycosaminoglycan metabolic process"/>
    <property type="evidence" value="ECO:0007669"/>
    <property type="project" value="TreeGrafter"/>
</dbReference>
<evidence type="ECO:0000256" key="4">
    <source>
        <dbReference type="ARBA" id="ARBA00022801"/>
    </source>
</evidence>
<keyword evidence="7" id="KW-1185">Reference proteome</keyword>
<dbReference type="EC" id="3.2.1.52" evidence="3"/>
<dbReference type="STRING" id="6313.A0A0K0D6F2"/>
<dbReference type="PRINTS" id="PR00738">
    <property type="entry name" value="GLHYDRLASE20"/>
</dbReference>
<reference evidence="7" key="1">
    <citation type="submission" date="2012-09" db="EMBL/GenBank/DDBJ databases">
        <authorList>
            <person name="Martin A.A."/>
        </authorList>
    </citation>
    <scope>NUCLEOTIDE SEQUENCE</scope>
</reference>
<name>A0A0K0D6F2_ANGCA</name>
<dbReference type="PANTHER" id="PTHR22600:SF21">
    <property type="entry name" value="BETA-HEXOSAMINIDASE A"/>
    <property type="match status" value="1"/>
</dbReference>
<dbReference type="GO" id="GO:0006689">
    <property type="term" value="P:ganglioside catabolic process"/>
    <property type="evidence" value="ECO:0007669"/>
    <property type="project" value="TreeGrafter"/>
</dbReference>